<sequence length="290" mass="33371">MVGAVIYKARYEPICLFVICSITVVSSVLSLLLYVSRPRKSHPLGMLFVFLATNIVYGLLNISVSVIQFLVKKRLVRGIFYLIMWNITSPQLSEQVASLGGTFLALDRVLIMSLTLRYTRWRIGVRLAIICSLINTVLVVTMIASVRLVEAIEFCFQIVLFFNPKVKYYAFPGTLLVQGIFDTIFCVQFWKHSKKHRSSSSKQANHIALFQVVSHTFLCSIPQLLLMVRVLFPVGDTKWLFYAVPYYELLFSISVLLTSLFTLYKLRPKKVTLKICFYTSIVWKYKKKPY</sequence>
<feature type="transmembrane region" description="Helical" evidence="1">
    <location>
        <begin position="47"/>
        <end position="71"/>
    </location>
</feature>
<dbReference type="AlphaFoldDB" id="A0A1I8A409"/>
<keyword evidence="2" id="KW-1185">Reference proteome</keyword>
<keyword evidence="1" id="KW-0812">Transmembrane</keyword>
<feature type="transmembrane region" description="Helical" evidence="1">
    <location>
        <begin position="208"/>
        <end position="232"/>
    </location>
</feature>
<feature type="transmembrane region" description="Helical" evidence="1">
    <location>
        <begin position="244"/>
        <end position="264"/>
    </location>
</feature>
<accession>A0A1I8A409</accession>
<feature type="transmembrane region" description="Helical" evidence="1">
    <location>
        <begin position="168"/>
        <end position="187"/>
    </location>
</feature>
<dbReference type="WBParaSite" id="L893_g32355.t1">
    <property type="protein sequence ID" value="L893_g32355.t1"/>
    <property type="gene ID" value="L893_g32355"/>
</dbReference>
<protein>
    <submittedName>
        <fullName evidence="3">Serpentine receptor class gamma</fullName>
    </submittedName>
</protein>
<dbReference type="Proteomes" id="UP000095287">
    <property type="component" value="Unplaced"/>
</dbReference>
<evidence type="ECO:0000313" key="3">
    <source>
        <dbReference type="WBParaSite" id="L893_g32355.t1"/>
    </source>
</evidence>
<keyword evidence="1" id="KW-1133">Transmembrane helix</keyword>
<organism evidence="2 3">
    <name type="scientific">Steinernema glaseri</name>
    <dbReference type="NCBI Taxonomy" id="37863"/>
    <lineage>
        <taxon>Eukaryota</taxon>
        <taxon>Metazoa</taxon>
        <taxon>Ecdysozoa</taxon>
        <taxon>Nematoda</taxon>
        <taxon>Chromadorea</taxon>
        <taxon>Rhabditida</taxon>
        <taxon>Tylenchina</taxon>
        <taxon>Panagrolaimomorpha</taxon>
        <taxon>Strongyloidoidea</taxon>
        <taxon>Steinernematidae</taxon>
        <taxon>Steinernema</taxon>
    </lineage>
</organism>
<reference evidence="3" key="1">
    <citation type="submission" date="2016-11" db="UniProtKB">
        <authorList>
            <consortium name="WormBaseParasite"/>
        </authorList>
    </citation>
    <scope>IDENTIFICATION</scope>
</reference>
<feature type="transmembrane region" description="Helical" evidence="1">
    <location>
        <begin position="127"/>
        <end position="148"/>
    </location>
</feature>
<evidence type="ECO:0000256" key="1">
    <source>
        <dbReference type="SAM" id="Phobius"/>
    </source>
</evidence>
<keyword evidence="1" id="KW-0472">Membrane</keyword>
<feature type="transmembrane region" description="Helical" evidence="1">
    <location>
        <begin position="14"/>
        <end position="35"/>
    </location>
</feature>
<proteinExistence type="predicted"/>
<evidence type="ECO:0000313" key="2">
    <source>
        <dbReference type="Proteomes" id="UP000095287"/>
    </source>
</evidence>
<name>A0A1I8A409_9BILA</name>